<accession>A0A069SFN5</accession>
<organism evidence="1 2">
    <name type="scientific">Phocaeicola vulgatus str. 3975 RP4</name>
    <dbReference type="NCBI Taxonomy" id="1339352"/>
    <lineage>
        <taxon>Bacteria</taxon>
        <taxon>Pseudomonadati</taxon>
        <taxon>Bacteroidota</taxon>
        <taxon>Bacteroidia</taxon>
        <taxon>Bacteroidales</taxon>
        <taxon>Bacteroidaceae</taxon>
        <taxon>Phocaeicola</taxon>
    </lineage>
</organism>
<gene>
    <name evidence="1" type="ORF">M099_3567</name>
</gene>
<comment type="caution">
    <text evidence="1">The sequence shown here is derived from an EMBL/GenBank/DDBJ whole genome shotgun (WGS) entry which is preliminary data.</text>
</comment>
<evidence type="ECO:0008006" key="3">
    <source>
        <dbReference type="Google" id="ProtNLM"/>
    </source>
</evidence>
<evidence type="ECO:0000313" key="1">
    <source>
        <dbReference type="EMBL" id="KDS47081.1"/>
    </source>
</evidence>
<dbReference type="EMBL" id="JNHM01000108">
    <property type="protein sequence ID" value="KDS47081.1"/>
    <property type="molecule type" value="Genomic_DNA"/>
</dbReference>
<reference evidence="1 2" key="1">
    <citation type="submission" date="2014-04" db="EMBL/GenBank/DDBJ databases">
        <authorList>
            <person name="Sears C."/>
            <person name="Carroll K."/>
            <person name="Sack B.R."/>
            <person name="Qadri F."/>
            <person name="Myers L.L."/>
            <person name="Chung G.-T."/>
            <person name="Escheverria P."/>
            <person name="Fraser C.M."/>
            <person name="Sadzewicz L."/>
            <person name="Shefchek K.A."/>
            <person name="Tallon L."/>
            <person name="Das S.P."/>
            <person name="Daugherty S."/>
            <person name="Mongodin E.F."/>
        </authorList>
    </citation>
    <scope>NUCLEOTIDE SEQUENCE [LARGE SCALE GENOMIC DNA]</scope>
    <source>
        <strain evidence="1 2">3975 RP4</strain>
    </source>
</reference>
<sequence>MQVIPLSKFRTNQTATLLRAIQGESVFLTSRIGDFKLVPVSVEEKIATRIREGLNEEKRIEAGEQPAKSANAFLDEL</sequence>
<dbReference type="PATRIC" id="fig|1339352.3.peg.3375"/>
<dbReference type="Proteomes" id="UP000027661">
    <property type="component" value="Unassembled WGS sequence"/>
</dbReference>
<name>A0A069SFN5_PHOVU</name>
<dbReference type="AlphaFoldDB" id="A0A069SFN5"/>
<proteinExistence type="predicted"/>
<protein>
    <recommendedName>
        <fullName evidence="3">Prevent-host-death protein</fullName>
    </recommendedName>
</protein>
<evidence type="ECO:0000313" key="2">
    <source>
        <dbReference type="Proteomes" id="UP000027661"/>
    </source>
</evidence>